<dbReference type="Proteomes" id="UP000198762">
    <property type="component" value="Unassembled WGS sequence"/>
</dbReference>
<evidence type="ECO:0000256" key="1">
    <source>
        <dbReference type="ARBA" id="ARBA00004651"/>
    </source>
</evidence>
<gene>
    <name evidence="7" type="ORF">SAMN04487962_105124</name>
</gene>
<keyword evidence="5 6" id="KW-0472">Membrane</keyword>
<sequence length="126" mass="13560">MSFLVGVTLLLVLQLIGEVTVRLLAWPVPGPVLGMILLFVFLLARKGVSESLATASSGLLAHLSLLFVPAGVGVMVHGDRLMAEWLPVVAVLLVTTVLTMLVTAAVMMLATRWLVPGYRTEEKDHE</sequence>
<proteinExistence type="predicted"/>
<feature type="transmembrane region" description="Helical" evidence="6">
    <location>
        <begin position="56"/>
        <end position="76"/>
    </location>
</feature>
<dbReference type="GO" id="GO:0005886">
    <property type="term" value="C:plasma membrane"/>
    <property type="evidence" value="ECO:0007669"/>
    <property type="project" value="UniProtKB-SubCell"/>
</dbReference>
<comment type="subcellular location">
    <subcellularLocation>
        <location evidence="1">Cell membrane</location>
        <topology evidence="1">Multi-pass membrane protein</topology>
    </subcellularLocation>
</comment>
<accession>A0A1I0CF88</accession>
<protein>
    <submittedName>
        <fullName evidence="7">Holin-like protein</fullName>
    </submittedName>
</protein>
<keyword evidence="2" id="KW-1003">Cell membrane</keyword>
<keyword evidence="8" id="KW-1185">Reference proteome</keyword>
<reference evidence="8" key="1">
    <citation type="submission" date="2016-10" db="EMBL/GenBank/DDBJ databases">
        <authorList>
            <person name="Varghese N."/>
            <person name="Submissions S."/>
        </authorList>
    </citation>
    <scope>NUCLEOTIDE SEQUENCE [LARGE SCALE GENOMIC DNA]</scope>
    <source>
        <strain evidence="8">CGMCC 1.6489</strain>
    </source>
</reference>
<dbReference type="RefSeq" id="WP_091850009.1">
    <property type="nucleotide sequence ID" value="NZ_FOHZ01000005.1"/>
</dbReference>
<organism evidence="7 8">
    <name type="scientific">Marinobacter segnicrescens</name>
    <dbReference type="NCBI Taxonomy" id="430453"/>
    <lineage>
        <taxon>Bacteria</taxon>
        <taxon>Pseudomonadati</taxon>
        <taxon>Pseudomonadota</taxon>
        <taxon>Gammaproteobacteria</taxon>
        <taxon>Pseudomonadales</taxon>
        <taxon>Marinobacteraceae</taxon>
        <taxon>Marinobacter</taxon>
    </lineage>
</organism>
<dbReference type="STRING" id="430453.SAMN04487962_105124"/>
<evidence type="ECO:0000313" key="8">
    <source>
        <dbReference type="Proteomes" id="UP000198762"/>
    </source>
</evidence>
<evidence type="ECO:0000256" key="4">
    <source>
        <dbReference type="ARBA" id="ARBA00022989"/>
    </source>
</evidence>
<feature type="transmembrane region" description="Helical" evidence="6">
    <location>
        <begin position="88"/>
        <end position="110"/>
    </location>
</feature>
<dbReference type="PANTHER" id="PTHR33931">
    <property type="entry name" value="HOLIN-LIKE PROTEIN CIDA-RELATED"/>
    <property type="match status" value="1"/>
</dbReference>
<dbReference type="OrthoDB" id="385012at2"/>
<keyword evidence="3 6" id="KW-0812">Transmembrane</keyword>
<evidence type="ECO:0000313" key="7">
    <source>
        <dbReference type="EMBL" id="SET18065.1"/>
    </source>
</evidence>
<dbReference type="PANTHER" id="PTHR33931:SF2">
    <property type="entry name" value="HOLIN-LIKE PROTEIN CIDA"/>
    <property type="match status" value="1"/>
</dbReference>
<evidence type="ECO:0000256" key="6">
    <source>
        <dbReference type="SAM" id="Phobius"/>
    </source>
</evidence>
<evidence type="ECO:0000256" key="5">
    <source>
        <dbReference type="ARBA" id="ARBA00023136"/>
    </source>
</evidence>
<dbReference type="AlphaFoldDB" id="A0A1I0CF88"/>
<dbReference type="InterPro" id="IPR005538">
    <property type="entry name" value="LrgA/CidA"/>
</dbReference>
<feature type="transmembrane region" description="Helical" evidence="6">
    <location>
        <begin position="27"/>
        <end position="44"/>
    </location>
</feature>
<evidence type="ECO:0000256" key="2">
    <source>
        <dbReference type="ARBA" id="ARBA00022475"/>
    </source>
</evidence>
<keyword evidence="4 6" id="KW-1133">Transmembrane helix</keyword>
<evidence type="ECO:0000256" key="3">
    <source>
        <dbReference type="ARBA" id="ARBA00022692"/>
    </source>
</evidence>
<dbReference type="Pfam" id="PF03788">
    <property type="entry name" value="LrgA"/>
    <property type="match status" value="1"/>
</dbReference>
<name>A0A1I0CF88_9GAMM</name>
<dbReference type="EMBL" id="FOHZ01000005">
    <property type="protein sequence ID" value="SET18065.1"/>
    <property type="molecule type" value="Genomic_DNA"/>
</dbReference>